<protein>
    <submittedName>
        <fullName evidence="3">Hypothetical_protein</fullName>
    </submittedName>
</protein>
<accession>A0AA86UL07</accession>
<keyword evidence="1" id="KW-1133">Transmembrane helix</keyword>
<evidence type="ECO:0000256" key="1">
    <source>
        <dbReference type="SAM" id="Phobius"/>
    </source>
</evidence>
<evidence type="ECO:0000313" key="3">
    <source>
        <dbReference type="EMBL" id="CAL5976904.1"/>
    </source>
</evidence>
<feature type="transmembrane region" description="Helical" evidence="1">
    <location>
        <begin position="61"/>
        <end position="83"/>
    </location>
</feature>
<dbReference type="Proteomes" id="UP001642409">
    <property type="component" value="Unassembled WGS sequence"/>
</dbReference>
<dbReference type="EMBL" id="CATOUU010000952">
    <property type="protein sequence ID" value="CAI9962320.1"/>
    <property type="molecule type" value="Genomic_DNA"/>
</dbReference>
<evidence type="ECO:0000313" key="2">
    <source>
        <dbReference type="EMBL" id="CAI9962320.1"/>
    </source>
</evidence>
<comment type="caution">
    <text evidence="2">The sequence shown here is derived from an EMBL/GenBank/DDBJ whole genome shotgun (WGS) entry which is preliminary data.</text>
</comment>
<proteinExistence type="predicted"/>
<organism evidence="2">
    <name type="scientific">Hexamita inflata</name>
    <dbReference type="NCBI Taxonomy" id="28002"/>
    <lineage>
        <taxon>Eukaryota</taxon>
        <taxon>Metamonada</taxon>
        <taxon>Diplomonadida</taxon>
        <taxon>Hexamitidae</taxon>
        <taxon>Hexamitinae</taxon>
        <taxon>Hexamita</taxon>
    </lineage>
</organism>
<sequence>MFAECISTEEKAVLHLLMHEMQNYKPNVIVARFEDIVGNAKYLRGQQEEVMMLNRIRLKYILFKILYQANQMVIMRYLQLAHVPSLTKSNYFIGENDFLAQSFYAHIIFGYMCHITTLLTFQVLTLHR</sequence>
<gene>
    <name evidence="3" type="ORF">HINF_LOCUS4049</name>
    <name evidence="2" type="ORF">HINF_LOCUS49965</name>
</gene>
<reference evidence="2" key="1">
    <citation type="submission" date="2023-06" db="EMBL/GenBank/DDBJ databases">
        <authorList>
            <person name="Kurt Z."/>
        </authorList>
    </citation>
    <scope>NUCLEOTIDE SEQUENCE</scope>
</reference>
<reference evidence="3 4" key="2">
    <citation type="submission" date="2024-07" db="EMBL/GenBank/DDBJ databases">
        <authorList>
            <person name="Akdeniz Z."/>
        </authorList>
    </citation>
    <scope>NUCLEOTIDE SEQUENCE [LARGE SCALE GENOMIC DNA]</scope>
</reference>
<keyword evidence="1" id="KW-0812">Transmembrane</keyword>
<dbReference type="AlphaFoldDB" id="A0AA86UL07"/>
<name>A0AA86UL07_9EUKA</name>
<keyword evidence="4" id="KW-1185">Reference proteome</keyword>
<feature type="transmembrane region" description="Helical" evidence="1">
    <location>
        <begin position="103"/>
        <end position="126"/>
    </location>
</feature>
<dbReference type="EMBL" id="CAXDID020000007">
    <property type="protein sequence ID" value="CAL5976904.1"/>
    <property type="molecule type" value="Genomic_DNA"/>
</dbReference>
<evidence type="ECO:0000313" key="4">
    <source>
        <dbReference type="Proteomes" id="UP001642409"/>
    </source>
</evidence>
<keyword evidence="1" id="KW-0472">Membrane</keyword>